<evidence type="ECO:0000256" key="7">
    <source>
        <dbReference type="SAM" id="Phobius"/>
    </source>
</evidence>
<dbReference type="eggNOG" id="COG0501">
    <property type="taxonomic scope" value="Bacteria"/>
</dbReference>
<dbReference type="STRING" id="1308866.J416_14957"/>
<feature type="transmembrane region" description="Helical" evidence="7">
    <location>
        <begin position="35"/>
        <end position="55"/>
    </location>
</feature>
<dbReference type="GO" id="GO:0006508">
    <property type="term" value="P:proteolysis"/>
    <property type="evidence" value="ECO:0007669"/>
    <property type="project" value="UniProtKB-KW"/>
</dbReference>
<feature type="transmembrane region" description="Helical" evidence="7">
    <location>
        <begin position="75"/>
        <end position="93"/>
    </location>
</feature>
<keyword evidence="11" id="KW-1185">Reference proteome</keyword>
<evidence type="ECO:0000256" key="3">
    <source>
        <dbReference type="ARBA" id="ARBA00022801"/>
    </source>
</evidence>
<protein>
    <submittedName>
        <fullName evidence="10">Peptidase, M48 family protein</fullName>
    </submittedName>
</protein>
<dbReference type="GO" id="GO:0004222">
    <property type="term" value="F:metalloendopeptidase activity"/>
    <property type="evidence" value="ECO:0007669"/>
    <property type="project" value="InterPro"/>
</dbReference>
<evidence type="ECO:0000256" key="6">
    <source>
        <dbReference type="RuleBase" id="RU003983"/>
    </source>
</evidence>
<evidence type="ECO:0000256" key="1">
    <source>
        <dbReference type="ARBA" id="ARBA00022670"/>
    </source>
</evidence>
<name>N4WR02_9BACI</name>
<reference evidence="10 11" key="1">
    <citation type="submission" date="2013-03" db="EMBL/GenBank/DDBJ databases">
        <title>Draft genome sequence of Gracibacillus halophilus YIM-C55.5, a moderately halophilic and thermophilic organism from the Xiaochaidamu salt lake.</title>
        <authorList>
            <person name="Sugumar T."/>
            <person name="Polireddy D.R."/>
            <person name="Antony A."/>
            <person name="Madhava Y.R."/>
            <person name="Sivakumar N."/>
        </authorList>
    </citation>
    <scope>NUCLEOTIDE SEQUENCE [LARGE SCALE GENOMIC DNA]</scope>
    <source>
        <strain evidence="10 11">YIM-C55.5</strain>
    </source>
</reference>
<keyword evidence="7" id="KW-1133">Transmembrane helix</keyword>
<feature type="domain" description="CAAX prenyl protease 1 N-terminal" evidence="9">
    <location>
        <begin position="33"/>
        <end position="175"/>
    </location>
</feature>
<dbReference type="Gene3D" id="3.30.2010.10">
    <property type="entry name" value="Metalloproteases ('zincins'), catalytic domain"/>
    <property type="match status" value="1"/>
</dbReference>
<organism evidence="10 11">
    <name type="scientific">Gracilibacillus halophilus YIM-C55.5</name>
    <dbReference type="NCBI Taxonomy" id="1308866"/>
    <lineage>
        <taxon>Bacteria</taxon>
        <taxon>Bacillati</taxon>
        <taxon>Bacillota</taxon>
        <taxon>Bacilli</taxon>
        <taxon>Bacillales</taxon>
        <taxon>Bacillaceae</taxon>
        <taxon>Gracilibacillus</taxon>
    </lineage>
</organism>
<feature type="transmembrane region" description="Helical" evidence="7">
    <location>
        <begin position="147"/>
        <end position="170"/>
    </location>
</feature>
<accession>N4WR02</accession>
<evidence type="ECO:0000259" key="9">
    <source>
        <dbReference type="Pfam" id="PF16491"/>
    </source>
</evidence>
<dbReference type="Pfam" id="PF01435">
    <property type="entry name" value="Peptidase_M48"/>
    <property type="match status" value="1"/>
</dbReference>
<feature type="transmembrane region" description="Helical" evidence="7">
    <location>
        <begin position="259"/>
        <end position="277"/>
    </location>
</feature>
<feature type="transmembrane region" description="Helical" evidence="7">
    <location>
        <begin position="113"/>
        <end position="135"/>
    </location>
</feature>
<keyword evidence="7" id="KW-0472">Membrane</keyword>
<dbReference type="AlphaFoldDB" id="N4WR02"/>
<dbReference type="OrthoDB" id="9781930at2"/>
<dbReference type="PANTHER" id="PTHR10120">
    <property type="entry name" value="CAAX PRENYL PROTEASE 1"/>
    <property type="match status" value="1"/>
</dbReference>
<dbReference type="Pfam" id="PF16491">
    <property type="entry name" value="Peptidase_M48_N"/>
    <property type="match status" value="1"/>
</dbReference>
<keyword evidence="3 6" id="KW-0378">Hydrolase</keyword>
<gene>
    <name evidence="10" type="ORF">J416_14957</name>
</gene>
<feature type="domain" description="Peptidase M48" evidence="8">
    <location>
        <begin position="180"/>
        <end position="380"/>
    </location>
</feature>
<dbReference type="Proteomes" id="UP000012283">
    <property type="component" value="Unassembled WGS sequence"/>
</dbReference>
<keyword evidence="5 6" id="KW-0482">Metalloprotease</keyword>
<comment type="cofactor">
    <cofactor evidence="6">
        <name>Zn(2+)</name>
        <dbReference type="ChEBI" id="CHEBI:29105"/>
    </cofactor>
    <text evidence="6">Binds 1 zinc ion per subunit.</text>
</comment>
<proteinExistence type="inferred from homology"/>
<keyword evidence="1 6" id="KW-0645">Protease</keyword>
<dbReference type="InterPro" id="IPR032456">
    <property type="entry name" value="Peptidase_M48_N"/>
</dbReference>
<dbReference type="InterPro" id="IPR001915">
    <property type="entry name" value="Peptidase_M48"/>
</dbReference>
<keyword evidence="7" id="KW-0812">Transmembrane</keyword>
<dbReference type="RefSeq" id="WP_003474301.1">
    <property type="nucleotide sequence ID" value="NZ_APML01000084.1"/>
</dbReference>
<evidence type="ECO:0000313" key="11">
    <source>
        <dbReference type="Proteomes" id="UP000012283"/>
    </source>
</evidence>
<dbReference type="GO" id="GO:0046872">
    <property type="term" value="F:metal ion binding"/>
    <property type="evidence" value="ECO:0007669"/>
    <property type="project" value="UniProtKB-KW"/>
</dbReference>
<evidence type="ECO:0000256" key="4">
    <source>
        <dbReference type="ARBA" id="ARBA00022833"/>
    </source>
</evidence>
<keyword evidence="2" id="KW-0479">Metal-binding</keyword>
<comment type="similarity">
    <text evidence="6">Belongs to the peptidase M48 family.</text>
</comment>
<sequence>MKKIWLLYVSYCLLLFGYFYWLYPLETLGDTRYGALSHAFYFAMWPLELLVFYLFIKQPTFIEWVERFQLPFVRVIAYVTLVIIVNNFFHWPFRILWYFISREEGVRTQAFGSWFWDMLQSSFLLWLALFVVVYIAQKVIKQFPKWWGLVLWGLSIPVVIFVVYVQPIWIDPLFDDFSQLEQGALRENIEQLTERAGLEDVDLFVVEKSEKVSTYNAYVTGLFDHARIVIWDTTIHGMENQEILFILAHEVAHYLFQHVYIGVGLYVLLSLVLLLILQRIGRRWLRERKQSPSFLTVTKLLLVTVLLMMLSQPLVQYVSRQMETAADQYAIRHTENLEPARESYLNLARQSKTDIDPAAWIQFFRSSHPSIAERMERIDRAME</sequence>
<evidence type="ECO:0000256" key="2">
    <source>
        <dbReference type="ARBA" id="ARBA00022723"/>
    </source>
</evidence>
<evidence type="ECO:0000313" key="10">
    <source>
        <dbReference type="EMBL" id="ENH95641.1"/>
    </source>
</evidence>
<dbReference type="EMBL" id="APML01000084">
    <property type="protein sequence ID" value="ENH95641.1"/>
    <property type="molecule type" value="Genomic_DNA"/>
</dbReference>
<dbReference type="PATRIC" id="fig|1308866.3.peg.3008"/>
<evidence type="ECO:0000259" key="8">
    <source>
        <dbReference type="Pfam" id="PF01435"/>
    </source>
</evidence>
<evidence type="ECO:0000256" key="5">
    <source>
        <dbReference type="ARBA" id="ARBA00023049"/>
    </source>
</evidence>
<feature type="transmembrane region" description="Helical" evidence="7">
    <location>
        <begin position="297"/>
        <end position="315"/>
    </location>
</feature>
<keyword evidence="4 6" id="KW-0862">Zinc</keyword>
<comment type="caution">
    <text evidence="10">The sequence shown here is derived from an EMBL/GenBank/DDBJ whole genome shotgun (WGS) entry which is preliminary data.</text>
</comment>
<feature type="transmembrane region" description="Helical" evidence="7">
    <location>
        <begin position="5"/>
        <end position="23"/>
    </location>
</feature>